<dbReference type="RefSeq" id="WP_208313702.1">
    <property type="nucleotide sequence ID" value="NZ_JAELYA010000003.1"/>
</dbReference>
<gene>
    <name evidence="1" type="ORF">JFY56_11050</name>
</gene>
<sequence length="320" mass="37330">MKNEKSKIEKARKIVIKQLNYIKKEVQEWLEHPRNRSSFLDGSIENLRNYISTADDIQLLGLGAANTAYWYLNEYSNSIFFHPETGSQKLALLARHNYASVMFDAVLIEQQKLTSGLLLTEAAFNLSTTIIAGWNREFHALVRALHAGLDTELLDLHLTHLHENGTLYRHFWFLLHLVFDVEKLSIDTSLYSYPESLTPYDEVLSDWKTTDLEKVGEMVQCMADFHVQHSREDSQGREVYEFEEEDYWLFPYEIFAFLRLREWIGLKNPQEFDHPLMQQPLGRLPCEPGVPLARPDTPLLDQVVAKFNQQYPNSIPWPKD</sequence>
<organism evidence="1 2">
    <name type="scientific">Pseudomonas schmalbachii</name>
    <dbReference type="NCBI Taxonomy" id="2816993"/>
    <lineage>
        <taxon>Bacteria</taxon>
        <taxon>Pseudomonadati</taxon>
        <taxon>Pseudomonadota</taxon>
        <taxon>Gammaproteobacteria</taxon>
        <taxon>Pseudomonadales</taxon>
        <taxon>Pseudomonadaceae</taxon>
        <taxon>Pseudomonas</taxon>
    </lineage>
</organism>
<reference evidence="1 2" key="1">
    <citation type="submission" date="2020-12" db="EMBL/GenBank/DDBJ databases">
        <title>Pseudomonas schmalbachii sp. nov. isolated from millipede gut.</title>
        <authorList>
            <person name="Shelomi M."/>
        </authorList>
    </citation>
    <scope>NUCLEOTIDE SEQUENCE [LARGE SCALE GENOMIC DNA]</scope>
    <source>
        <strain evidence="1 2">Milli4</strain>
    </source>
</reference>
<proteinExistence type="predicted"/>
<accession>A0ABS3TQ38</accession>
<evidence type="ECO:0000313" key="1">
    <source>
        <dbReference type="EMBL" id="MBO3275763.1"/>
    </source>
</evidence>
<name>A0ABS3TQ38_9PSED</name>
<dbReference type="Proteomes" id="UP000669060">
    <property type="component" value="Unassembled WGS sequence"/>
</dbReference>
<protein>
    <submittedName>
        <fullName evidence="1">Uncharacterized protein</fullName>
    </submittedName>
</protein>
<dbReference type="EMBL" id="JAELYA010000003">
    <property type="protein sequence ID" value="MBO3275763.1"/>
    <property type="molecule type" value="Genomic_DNA"/>
</dbReference>
<evidence type="ECO:0000313" key="2">
    <source>
        <dbReference type="Proteomes" id="UP000669060"/>
    </source>
</evidence>
<comment type="caution">
    <text evidence="1">The sequence shown here is derived from an EMBL/GenBank/DDBJ whole genome shotgun (WGS) entry which is preliminary data.</text>
</comment>
<keyword evidence="2" id="KW-1185">Reference proteome</keyword>